<comment type="caution">
    <text evidence="1">The sequence shown here is derived from an EMBL/GenBank/DDBJ whole genome shotgun (WGS) entry which is preliminary data.</text>
</comment>
<evidence type="ECO:0000313" key="2">
    <source>
        <dbReference type="Proteomes" id="UP000230821"/>
    </source>
</evidence>
<proteinExistence type="predicted"/>
<organism evidence="1 2">
    <name type="scientific">candidate division KSB3 bacterium</name>
    <dbReference type="NCBI Taxonomy" id="2044937"/>
    <lineage>
        <taxon>Bacteria</taxon>
        <taxon>candidate division KSB3</taxon>
    </lineage>
</organism>
<name>A0A2G6K6E2_9BACT</name>
<accession>A0A2G6K6E2</accession>
<sequence length="129" mass="14551">MMKTISTLPRFKTLIGLFSPDAKRLGVVQAKISRHDAVVVGGQYVDPQTGQMYLRIVGVLHPDSEHCILMVANIEPERSPQKLPVNCISWALRSRSSNHCNIFQYREIDIPEIETIPDGYLQHIEGIVL</sequence>
<reference evidence="1 2" key="1">
    <citation type="submission" date="2017-10" db="EMBL/GenBank/DDBJ databases">
        <title>Novel microbial diversity and functional potential in the marine mammal oral microbiome.</title>
        <authorList>
            <person name="Dudek N.K."/>
            <person name="Sun C.L."/>
            <person name="Burstein D."/>
            <person name="Kantor R.S."/>
            <person name="Aliaga Goltsman D.S."/>
            <person name="Bik E.M."/>
            <person name="Thomas B.C."/>
            <person name="Banfield J.F."/>
            <person name="Relman D.A."/>
        </authorList>
    </citation>
    <scope>NUCLEOTIDE SEQUENCE [LARGE SCALE GENOMIC DNA]</scope>
    <source>
        <strain evidence="1">DOLJORAL78_47_16</strain>
    </source>
</reference>
<dbReference type="AlphaFoldDB" id="A0A2G6K6E2"/>
<dbReference type="Proteomes" id="UP000230821">
    <property type="component" value="Unassembled WGS sequence"/>
</dbReference>
<evidence type="ECO:0000313" key="1">
    <source>
        <dbReference type="EMBL" id="PIE31246.1"/>
    </source>
</evidence>
<dbReference type="EMBL" id="PDSK01000160">
    <property type="protein sequence ID" value="PIE31246.1"/>
    <property type="molecule type" value="Genomic_DNA"/>
</dbReference>
<protein>
    <submittedName>
        <fullName evidence="1">Uncharacterized protein</fullName>
    </submittedName>
</protein>
<gene>
    <name evidence="1" type="ORF">CSA56_18905</name>
</gene>